<dbReference type="InterPro" id="IPR000160">
    <property type="entry name" value="GGDEF_dom"/>
</dbReference>
<dbReference type="FunFam" id="3.30.70.270:FF:000001">
    <property type="entry name" value="Diguanylate cyclase domain protein"/>
    <property type="match status" value="1"/>
</dbReference>
<dbReference type="Pfam" id="PF01590">
    <property type="entry name" value="GAF"/>
    <property type="match status" value="1"/>
</dbReference>
<reference evidence="5 6" key="1">
    <citation type="submission" date="2018-10" db="EMBL/GenBank/DDBJ databases">
        <title>Genomic Encyclopedia of Type Strains, Phase IV (KMG-IV): sequencing the most valuable type-strain genomes for metagenomic binning, comparative biology and taxonomic classification.</title>
        <authorList>
            <person name="Goeker M."/>
        </authorList>
    </citation>
    <scope>NUCLEOTIDE SEQUENCE [LARGE SCALE GENOMIC DNA]</scope>
    <source>
        <strain evidence="5 6">DSM 3303</strain>
    </source>
</reference>
<dbReference type="NCBIfam" id="TIGR00229">
    <property type="entry name" value="sensory_box"/>
    <property type="match status" value="2"/>
</dbReference>
<dbReference type="PROSITE" id="PS50887">
    <property type="entry name" value="GGDEF"/>
    <property type="match status" value="1"/>
</dbReference>
<dbReference type="PROSITE" id="PS50112">
    <property type="entry name" value="PAS"/>
    <property type="match status" value="1"/>
</dbReference>
<dbReference type="Proteomes" id="UP000279384">
    <property type="component" value="Unassembled WGS sequence"/>
</dbReference>
<dbReference type="InterPro" id="IPR000014">
    <property type="entry name" value="PAS"/>
</dbReference>
<dbReference type="SMART" id="SM00091">
    <property type="entry name" value="PAS"/>
    <property type="match status" value="2"/>
</dbReference>
<dbReference type="SMART" id="SM00086">
    <property type="entry name" value="PAC"/>
    <property type="match status" value="2"/>
</dbReference>
<dbReference type="InterPro" id="IPR029016">
    <property type="entry name" value="GAF-like_dom_sf"/>
</dbReference>
<dbReference type="InterPro" id="IPR003018">
    <property type="entry name" value="GAF"/>
</dbReference>
<dbReference type="CDD" id="cd00130">
    <property type="entry name" value="PAS"/>
    <property type="match status" value="2"/>
</dbReference>
<protein>
    <submittedName>
        <fullName evidence="5">PAS domain S-box-containing protein/diguanylate cyclase (GGDEF)-like protein</fullName>
    </submittedName>
</protein>
<organism evidence="5 6">
    <name type="scientific">Vogesella indigofera</name>
    <name type="common">Pseudomonas indigofera</name>
    <dbReference type="NCBI Taxonomy" id="45465"/>
    <lineage>
        <taxon>Bacteria</taxon>
        <taxon>Pseudomonadati</taxon>
        <taxon>Pseudomonadota</taxon>
        <taxon>Betaproteobacteria</taxon>
        <taxon>Neisseriales</taxon>
        <taxon>Chromobacteriaceae</taxon>
        <taxon>Vogesella</taxon>
    </lineage>
</organism>
<name>A0A495BJQ8_VOGIN</name>
<dbReference type="InterPro" id="IPR035965">
    <property type="entry name" value="PAS-like_dom_sf"/>
</dbReference>
<dbReference type="InterPro" id="IPR013656">
    <property type="entry name" value="PAS_4"/>
</dbReference>
<dbReference type="NCBIfam" id="TIGR00254">
    <property type="entry name" value="GGDEF"/>
    <property type="match status" value="1"/>
</dbReference>
<dbReference type="EMBL" id="RBID01000013">
    <property type="protein sequence ID" value="RKQ59996.1"/>
    <property type="molecule type" value="Genomic_DNA"/>
</dbReference>
<keyword evidence="1" id="KW-0175">Coiled coil</keyword>
<dbReference type="InterPro" id="IPR043128">
    <property type="entry name" value="Rev_trsase/Diguanyl_cyclase"/>
</dbReference>
<dbReference type="PANTHER" id="PTHR44757:SF2">
    <property type="entry name" value="BIOFILM ARCHITECTURE MAINTENANCE PROTEIN MBAA"/>
    <property type="match status" value="1"/>
</dbReference>
<dbReference type="SMART" id="SM00065">
    <property type="entry name" value="GAF"/>
    <property type="match status" value="1"/>
</dbReference>
<dbReference type="Gene3D" id="3.30.450.40">
    <property type="match status" value="1"/>
</dbReference>
<dbReference type="InterPro" id="IPR013767">
    <property type="entry name" value="PAS_fold"/>
</dbReference>
<dbReference type="SMART" id="SM00267">
    <property type="entry name" value="GGDEF"/>
    <property type="match status" value="1"/>
</dbReference>
<evidence type="ECO:0000259" key="3">
    <source>
        <dbReference type="PROSITE" id="PS50113"/>
    </source>
</evidence>
<gene>
    <name evidence="5" type="ORF">C8E02_1339</name>
</gene>
<accession>A0A495BJQ8</accession>
<evidence type="ECO:0000313" key="6">
    <source>
        <dbReference type="Proteomes" id="UP000279384"/>
    </source>
</evidence>
<dbReference type="CDD" id="cd01949">
    <property type="entry name" value="GGDEF"/>
    <property type="match status" value="1"/>
</dbReference>
<proteinExistence type="predicted"/>
<comment type="caution">
    <text evidence="5">The sequence shown here is derived from an EMBL/GenBank/DDBJ whole genome shotgun (WGS) entry which is preliminary data.</text>
</comment>
<feature type="coiled-coil region" evidence="1">
    <location>
        <begin position="164"/>
        <end position="195"/>
    </location>
</feature>
<dbReference type="PROSITE" id="PS50113">
    <property type="entry name" value="PAC"/>
    <property type="match status" value="2"/>
</dbReference>
<dbReference type="PANTHER" id="PTHR44757">
    <property type="entry name" value="DIGUANYLATE CYCLASE DGCP"/>
    <property type="match status" value="1"/>
</dbReference>
<dbReference type="SUPFAM" id="SSF55781">
    <property type="entry name" value="GAF domain-like"/>
    <property type="match status" value="1"/>
</dbReference>
<evidence type="ECO:0000259" key="2">
    <source>
        <dbReference type="PROSITE" id="PS50112"/>
    </source>
</evidence>
<dbReference type="RefSeq" id="WP_120810161.1">
    <property type="nucleotide sequence ID" value="NZ_RBID01000013.1"/>
</dbReference>
<feature type="domain" description="PAS" evidence="2">
    <location>
        <begin position="209"/>
        <end position="262"/>
    </location>
</feature>
<dbReference type="Pfam" id="PF00989">
    <property type="entry name" value="PAS"/>
    <property type="match status" value="1"/>
</dbReference>
<dbReference type="SUPFAM" id="SSF55073">
    <property type="entry name" value="Nucleotide cyclase"/>
    <property type="match status" value="1"/>
</dbReference>
<feature type="domain" description="PAC" evidence="3">
    <location>
        <begin position="408"/>
        <end position="461"/>
    </location>
</feature>
<dbReference type="Gene3D" id="3.30.70.270">
    <property type="match status" value="1"/>
</dbReference>
<feature type="domain" description="PAC" evidence="3">
    <location>
        <begin position="287"/>
        <end position="337"/>
    </location>
</feature>
<evidence type="ECO:0000259" key="4">
    <source>
        <dbReference type="PROSITE" id="PS50887"/>
    </source>
</evidence>
<feature type="domain" description="GGDEF" evidence="4">
    <location>
        <begin position="493"/>
        <end position="628"/>
    </location>
</feature>
<dbReference type="GO" id="GO:0006355">
    <property type="term" value="P:regulation of DNA-templated transcription"/>
    <property type="evidence" value="ECO:0007669"/>
    <property type="project" value="InterPro"/>
</dbReference>
<dbReference type="Pfam" id="PF08448">
    <property type="entry name" value="PAS_4"/>
    <property type="match status" value="1"/>
</dbReference>
<dbReference type="AlphaFoldDB" id="A0A495BJQ8"/>
<dbReference type="InterPro" id="IPR001610">
    <property type="entry name" value="PAC"/>
</dbReference>
<dbReference type="InterPro" id="IPR052155">
    <property type="entry name" value="Biofilm_reg_signaling"/>
</dbReference>
<dbReference type="GO" id="GO:0003824">
    <property type="term" value="F:catalytic activity"/>
    <property type="evidence" value="ECO:0007669"/>
    <property type="project" value="UniProtKB-ARBA"/>
</dbReference>
<sequence>MHKPRLPANEHDRLAALQRLGVLDTPPAAELDRLTRLAQRVFKVKTVLVTLVDAKRQWFKSRVGLDVSETARDISFCGHAILQPQALLVADARQDPRFADNPLVTAAPHIVFYAGQPIFSHAGHALGTLCLIDDQPRQLDDGELQTLQDLARMVEQYLWGLEAAHDLQQLQAELEQRVQQRTQELETTLARLHQEIAQRNAYESALLAEKEHFHATLENTTDAFIEIDEQGLVVGWNRAAETTFGWTREEAGGQLLAELIIPPPLRAAHHAGLCRFVRTGQPRMLGQRVEVSACRKDGSTFPIELTLSAIHSQGRMLINAFLHDISQRKADEAEILDSRARIKMITDNVPAIIAYIDTGLHYRFVNLGYEKWFGWKAETITGSKVADVLDAAVYAVACPHFDKVLRGEQSEYEVLMPSLHGKIWVQITLIPHYNPQRQQQGFYVLGVDITERKQLQDQLQFEAYHDSLTGLPNRRALMQSLREAMARSRRSGNSMALLFLDLDGFKALNDSHGHDFGDMALQRFARELRGAVRETDSAARLAGDEFTVILENLVQPQQDSALVAGKLLQQIAAIHSIAGVAVTLSSSIGIALYDGRHDSSANTLLNAADKAMYQAKRAGKNGFAFYGDTTP</sequence>
<dbReference type="Pfam" id="PF00990">
    <property type="entry name" value="GGDEF"/>
    <property type="match status" value="1"/>
</dbReference>
<evidence type="ECO:0000313" key="5">
    <source>
        <dbReference type="EMBL" id="RKQ59996.1"/>
    </source>
</evidence>
<evidence type="ECO:0000256" key="1">
    <source>
        <dbReference type="SAM" id="Coils"/>
    </source>
</evidence>
<dbReference type="InterPro" id="IPR000700">
    <property type="entry name" value="PAS-assoc_C"/>
</dbReference>
<dbReference type="InterPro" id="IPR029787">
    <property type="entry name" value="Nucleotide_cyclase"/>
</dbReference>
<dbReference type="SUPFAM" id="SSF55785">
    <property type="entry name" value="PYP-like sensor domain (PAS domain)"/>
    <property type="match status" value="2"/>
</dbReference>
<dbReference type="Gene3D" id="3.30.450.20">
    <property type="entry name" value="PAS domain"/>
    <property type="match status" value="2"/>
</dbReference>